<proteinExistence type="predicted"/>
<evidence type="ECO:0000313" key="2">
    <source>
        <dbReference type="EMBL" id="KEZ15700.1"/>
    </source>
</evidence>
<keyword evidence="1" id="KW-0472">Membrane</keyword>
<gene>
    <name evidence="2" type="ORF">CP98_04411</name>
</gene>
<dbReference type="Proteomes" id="UP000028534">
    <property type="component" value="Unassembled WGS sequence"/>
</dbReference>
<dbReference type="AlphaFoldDB" id="A0A084ECK8"/>
<keyword evidence="1" id="KW-1133">Transmembrane helix</keyword>
<evidence type="ECO:0000313" key="3">
    <source>
        <dbReference type="Proteomes" id="UP000028534"/>
    </source>
</evidence>
<dbReference type="PATRIC" id="fig|13690.10.peg.4540"/>
<protein>
    <submittedName>
        <fullName evidence="2">Uncharacterized protein</fullName>
    </submittedName>
</protein>
<reference evidence="2 3" key="1">
    <citation type="submission" date="2014-03" db="EMBL/GenBank/DDBJ databases">
        <title>Genome sequence of Sphingobium yanoikuyae B1.</title>
        <authorList>
            <person name="Gan H.M."/>
            <person name="Gan H.Y."/>
            <person name="Savka M.A."/>
        </authorList>
    </citation>
    <scope>NUCLEOTIDE SEQUENCE [LARGE SCALE GENOMIC DNA]</scope>
    <source>
        <strain evidence="2 3">B1</strain>
    </source>
</reference>
<sequence>MDVTLRSHYAIMIRMSKIEAAIGVPIRQIVRPLQLAIGGTITLSGIGILLAQAVRLL</sequence>
<organism evidence="2 3">
    <name type="scientific">Sphingobium yanoikuyae</name>
    <name type="common">Sphingomonas yanoikuyae</name>
    <dbReference type="NCBI Taxonomy" id="13690"/>
    <lineage>
        <taxon>Bacteria</taxon>
        <taxon>Pseudomonadati</taxon>
        <taxon>Pseudomonadota</taxon>
        <taxon>Alphaproteobacteria</taxon>
        <taxon>Sphingomonadales</taxon>
        <taxon>Sphingomonadaceae</taxon>
        <taxon>Sphingobium</taxon>
    </lineage>
</organism>
<dbReference type="EMBL" id="JGVR01000038">
    <property type="protein sequence ID" value="KEZ15700.1"/>
    <property type="molecule type" value="Genomic_DNA"/>
</dbReference>
<evidence type="ECO:0000256" key="1">
    <source>
        <dbReference type="SAM" id="Phobius"/>
    </source>
</evidence>
<accession>A0A084ECK8</accession>
<name>A0A084ECK8_SPHYA</name>
<feature type="transmembrane region" description="Helical" evidence="1">
    <location>
        <begin position="35"/>
        <end position="54"/>
    </location>
</feature>
<comment type="caution">
    <text evidence="2">The sequence shown here is derived from an EMBL/GenBank/DDBJ whole genome shotgun (WGS) entry which is preliminary data.</text>
</comment>
<keyword evidence="1" id="KW-0812">Transmembrane</keyword>